<keyword evidence="1" id="KW-0732">Signal</keyword>
<dbReference type="Proteomes" id="UP000482578">
    <property type="component" value="Unassembled WGS sequence"/>
</dbReference>
<accession>A0A6B2KS77</accession>
<evidence type="ECO:0000313" key="3">
    <source>
        <dbReference type="Proteomes" id="UP000482578"/>
    </source>
</evidence>
<keyword evidence="3" id="KW-1185">Reference proteome</keyword>
<feature type="signal peptide" evidence="1">
    <location>
        <begin position="1"/>
        <end position="17"/>
    </location>
</feature>
<dbReference type="Pfam" id="PF07759">
    <property type="entry name" value="DUF1615"/>
    <property type="match status" value="1"/>
</dbReference>
<sequence length="403" mass="43907">MNVRAKFSLLAPCVLLAACSSVQPPASVVVAPPPSPAVEIPVPMLPPPPAASVPVVSPPPSPAVPARISEMEARSLAGRLLPAGIRDRAGWRDEMVTAFTALKIPYSKEHFCAAIAVIEQESSWQADPVVPGLPGMVWAGIEKKASPVPMALVKAALLKPSRDGRSYKARIDSLRTEREVSELFDELSGEARRLSLPVGMSNPVRTGGPMQVSVAFAEAQLSAWPHYPYPRAGSVRAEVFTRRGGLYFGIANLLQYPVNYSEMKYRFADFNAGRYSSRNAAFQQVVSRLSGRALSSDGDLLSYRGAQVLPSETQFALEAMGSKLGLSRDAIARDLRQEKFAAFAQTELYRRVYALADAQGLRAPREAMPQIALKSPKITRKLTTEWFAGRVDGRYRTCLQRVP</sequence>
<dbReference type="EMBL" id="JAAGAA010000006">
    <property type="protein sequence ID" value="NDV12819.1"/>
    <property type="molecule type" value="Genomic_DNA"/>
</dbReference>
<dbReference type="AlphaFoldDB" id="A0A6B2KS77"/>
<protein>
    <submittedName>
        <fullName evidence="2">DUF1615 domain-containing protein</fullName>
    </submittedName>
</protein>
<feature type="chain" id="PRO_5025665976" evidence="1">
    <location>
        <begin position="18"/>
        <end position="403"/>
    </location>
</feature>
<proteinExistence type="predicted"/>
<dbReference type="InterPro" id="IPR011673">
    <property type="entry name" value="DUF1615"/>
</dbReference>
<gene>
    <name evidence="2" type="ORF">GZH52_08390</name>
</gene>
<dbReference type="RefSeq" id="WP_163316033.1">
    <property type="nucleotide sequence ID" value="NZ_JAAGAA010000006.1"/>
</dbReference>
<name>A0A6B2KS77_9NEIS</name>
<organism evidence="2 3">
    <name type="scientific">Crenobacter caeni</name>
    <dbReference type="NCBI Taxonomy" id="2705474"/>
    <lineage>
        <taxon>Bacteria</taxon>
        <taxon>Pseudomonadati</taxon>
        <taxon>Pseudomonadota</taxon>
        <taxon>Betaproteobacteria</taxon>
        <taxon>Neisseriales</taxon>
        <taxon>Neisseriaceae</taxon>
        <taxon>Crenobacter</taxon>
    </lineage>
</organism>
<dbReference type="PROSITE" id="PS51257">
    <property type="entry name" value="PROKAR_LIPOPROTEIN"/>
    <property type="match status" value="1"/>
</dbReference>
<comment type="caution">
    <text evidence="2">The sequence shown here is derived from an EMBL/GenBank/DDBJ whole genome shotgun (WGS) entry which is preliminary data.</text>
</comment>
<evidence type="ECO:0000256" key="1">
    <source>
        <dbReference type="SAM" id="SignalP"/>
    </source>
</evidence>
<evidence type="ECO:0000313" key="2">
    <source>
        <dbReference type="EMBL" id="NDV12819.1"/>
    </source>
</evidence>
<reference evidence="2 3" key="1">
    <citation type="submission" date="2020-02" db="EMBL/GenBank/DDBJ databases">
        <authorList>
            <person name="Yang Z."/>
        </authorList>
    </citation>
    <scope>NUCLEOTIDE SEQUENCE [LARGE SCALE GENOMIC DNA]</scope>
    <source>
        <strain evidence="2 3">HX-7-9</strain>
    </source>
</reference>